<dbReference type="Proteomes" id="UP000000442">
    <property type="component" value="Chromosome"/>
</dbReference>
<dbReference type="HOGENOM" id="CLU_137192_0_0_7"/>
<dbReference type="InterPro" id="IPR019099">
    <property type="entry name" value="Uncharacterised_PGPGW_TM"/>
</dbReference>
<dbReference type="EMBL" id="CP001087">
    <property type="protein sequence ID" value="ACN13725.1"/>
    <property type="molecule type" value="Genomic_DNA"/>
</dbReference>
<dbReference type="AlphaFoldDB" id="C0QIT5"/>
<organism evidence="2 3">
    <name type="scientific">Desulforapulum autotrophicum (strain ATCC 43914 / DSM 3382 / VKM B-1955 / HRM2)</name>
    <name type="common">Desulfobacterium autotrophicum</name>
    <dbReference type="NCBI Taxonomy" id="177437"/>
    <lineage>
        <taxon>Bacteria</taxon>
        <taxon>Pseudomonadati</taxon>
        <taxon>Thermodesulfobacteriota</taxon>
        <taxon>Desulfobacteria</taxon>
        <taxon>Desulfobacterales</taxon>
        <taxon>Desulfobacteraceae</taxon>
        <taxon>Desulforapulum</taxon>
    </lineage>
</organism>
<proteinExistence type="predicted"/>
<name>C0QIT5_DESAH</name>
<accession>C0QIT5</accession>
<keyword evidence="3" id="KW-1185">Reference proteome</keyword>
<keyword evidence="1" id="KW-0812">Transmembrane</keyword>
<keyword evidence="1" id="KW-0472">Membrane</keyword>
<evidence type="ECO:0000313" key="2">
    <source>
        <dbReference type="EMBL" id="ACN13725.1"/>
    </source>
</evidence>
<evidence type="ECO:0000313" key="3">
    <source>
        <dbReference type="Proteomes" id="UP000000442"/>
    </source>
</evidence>
<sequence length="130" mass="14645">MAGHSVLFMVMSGVSLVTFFGSLVAVPWIIGKMPADYFIRSRPRHVSLLMLVVRNGLGFVFVAAGMVMLVTPGQGLLTILVGLLIMSFPGKRRLQRRLLMVKGLRKALDWVRRRQGRPPMMFDRPDKTDF</sequence>
<dbReference type="STRING" id="177437.HRM2_06110"/>
<dbReference type="OrthoDB" id="9800130at2"/>
<dbReference type="KEGG" id="dat:HRM2_06110"/>
<dbReference type="eggNOG" id="ENOG5032ZM7">
    <property type="taxonomic scope" value="Bacteria"/>
</dbReference>
<reference evidence="2 3" key="1">
    <citation type="journal article" date="2009" name="Environ. Microbiol.">
        <title>Genome sequence of Desulfobacterium autotrophicum HRM2, a marine sulfate reducer oxidizing organic carbon completely to carbon dioxide.</title>
        <authorList>
            <person name="Strittmatter A.W."/>
            <person name="Liesegang H."/>
            <person name="Rabus R."/>
            <person name="Decker I."/>
            <person name="Amann J."/>
            <person name="Andres S."/>
            <person name="Henne A."/>
            <person name="Fricke W.F."/>
            <person name="Martinez-Arias R."/>
            <person name="Bartels D."/>
            <person name="Goesmann A."/>
            <person name="Krause L."/>
            <person name="Puehler A."/>
            <person name="Klenk H.P."/>
            <person name="Richter M."/>
            <person name="Schuler M."/>
            <person name="Gloeckner F.O."/>
            <person name="Meyerdierks A."/>
            <person name="Gottschalk G."/>
            <person name="Amann R."/>
        </authorList>
    </citation>
    <scope>NUCLEOTIDE SEQUENCE [LARGE SCALE GENOMIC DNA]</scope>
    <source>
        <strain evidence="3">ATCC 43914 / DSM 3382 / HRM2</strain>
    </source>
</reference>
<gene>
    <name evidence="2" type="ordered locus">HRM2_06110</name>
</gene>
<dbReference type="Pfam" id="PF09656">
    <property type="entry name" value="PGPGW"/>
    <property type="match status" value="1"/>
</dbReference>
<evidence type="ECO:0000256" key="1">
    <source>
        <dbReference type="SAM" id="Phobius"/>
    </source>
</evidence>
<evidence type="ECO:0008006" key="4">
    <source>
        <dbReference type="Google" id="ProtNLM"/>
    </source>
</evidence>
<keyword evidence="1" id="KW-1133">Transmembrane helix</keyword>
<feature type="transmembrane region" description="Helical" evidence="1">
    <location>
        <begin position="76"/>
        <end position="94"/>
    </location>
</feature>
<feature type="transmembrane region" description="Helical" evidence="1">
    <location>
        <begin position="6"/>
        <end position="30"/>
    </location>
</feature>
<protein>
    <recommendedName>
        <fullName evidence="4">Transmembrane protein (PGPGW)</fullName>
    </recommendedName>
</protein>